<feature type="domain" description="Peptidase A1" evidence="1">
    <location>
        <begin position="41"/>
        <end position="130"/>
    </location>
</feature>
<proteinExistence type="predicted"/>
<evidence type="ECO:0000313" key="3">
    <source>
        <dbReference type="EMBL" id="CAL4762954.1"/>
    </source>
</evidence>
<dbReference type="Proteomes" id="UP001152797">
    <property type="component" value="Unassembled WGS sequence"/>
</dbReference>
<comment type="caution">
    <text evidence="2">The sequence shown here is derived from an EMBL/GenBank/DDBJ whole genome shotgun (WGS) entry which is preliminary data.</text>
</comment>
<organism evidence="2">
    <name type="scientific">Cladocopium goreaui</name>
    <dbReference type="NCBI Taxonomy" id="2562237"/>
    <lineage>
        <taxon>Eukaryota</taxon>
        <taxon>Sar</taxon>
        <taxon>Alveolata</taxon>
        <taxon>Dinophyceae</taxon>
        <taxon>Suessiales</taxon>
        <taxon>Symbiodiniaceae</taxon>
        <taxon>Cladocopium</taxon>
    </lineage>
</organism>
<dbReference type="EMBL" id="CAMXCT020000216">
    <property type="protein sequence ID" value="CAL1129017.1"/>
    <property type="molecule type" value="Genomic_DNA"/>
</dbReference>
<dbReference type="InterPro" id="IPR021109">
    <property type="entry name" value="Peptidase_aspartic_dom_sf"/>
</dbReference>
<dbReference type="EMBL" id="CAMXCT010000216">
    <property type="protein sequence ID" value="CAI3975642.1"/>
    <property type="molecule type" value="Genomic_DNA"/>
</dbReference>
<dbReference type="Pfam" id="PF00026">
    <property type="entry name" value="Asp"/>
    <property type="match status" value="1"/>
</dbReference>
<dbReference type="EMBL" id="CAMXCT030000216">
    <property type="protein sequence ID" value="CAL4762954.1"/>
    <property type="molecule type" value="Genomic_DNA"/>
</dbReference>
<dbReference type="InterPro" id="IPR033121">
    <property type="entry name" value="PEPTIDASE_A1"/>
</dbReference>
<keyword evidence="4" id="KW-1185">Reference proteome</keyword>
<dbReference type="AlphaFoldDB" id="A0A9P1BLR1"/>
<evidence type="ECO:0000313" key="4">
    <source>
        <dbReference type="Proteomes" id="UP001152797"/>
    </source>
</evidence>
<dbReference type="SUPFAM" id="SSF50630">
    <property type="entry name" value="Acid proteases"/>
    <property type="match status" value="1"/>
</dbReference>
<sequence length="173" mass="18419">MTLGEEKFTCPQQPAGVVPPPLVQHLRMEDNQQIGIFWSGQQGEGQGRLYLGSAAMENEHYSQQYALAAHLGEQGWYDISVESITVGGETLTGLNCDPVNGQTCILDTGTPSIVLPGQAYDLVQEAGSGSLSFQLTGVGDGPVTLNFDLQKLTEMGAISKGSKGAELWSFVGR</sequence>
<evidence type="ECO:0000259" key="1">
    <source>
        <dbReference type="Pfam" id="PF00026"/>
    </source>
</evidence>
<evidence type="ECO:0000313" key="2">
    <source>
        <dbReference type="EMBL" id="CAI3975642.1"/>
    </source>
</evidence>
<dbReference type="Gene3D" id="2.40.70.10">
    <property type="entry name" value="Acid Proteases"/>
    <property type="match status" value="1"/>
</dbReference>
<accession>A0A9P1BLR1</accession>
<name>A0A9P1BLR1_9DINO</name>
<protein>
    <submittedName>
        <fullName evidence="3">Peptidase A1 domain-containing protein</fullName>
    </submittedName>
</protein>
<reference evidence="3 4" key="2">
    <citation type="submission" date="2024-05" db="EMBL/GenBank/DDBJ databases">
        <authorList>
            <person name="Chen Y."/>
            <person name="Shah S."/>
            <person name="Dougan E. K."/>
            <person name="Thang M."/>
            <person name="Chan C."/>
        </authorList>
    </citation>
    <scope>NUCLEOTIDE SEQUENCE [LARGE SCALE GENOMIC DNA]</scope>
</reference>
<gene>
    <name evidence="2" type="ORF">C1SCF055_LOCUS3938</name>
</gene>
<reference evidence="2" key="1">
    <citation type="submission" date="2022-10" db="EMBL/GenBank/DDBJ databases">
        <authorList>
            <person name="Chen Y."/>
            <person name="Dougan E. K."/>
            <person name="Chan C."/>
            <person name="Rhodes N."/>
            <person name="Thang M."/>
        </authorList>
    </citation>
    <scope>NUCLEOTIDE SEQUENCE</scope>
</reference>
<dbReference type="OrthoDB" id="422474at2759"/>